<dbReference type="SUPFAM" id="SSF51905">
    <property type="entry name" value="FAD/NAD(P)-binding domain"/>
    <property type="match status" value="1"/>
</dbReference>
<evidence type="ECO:0000313" key="4">
    <source>
        <dbReference type="EMBL" id="GCE09204.1"/>
    </source>
</evidence>
<dbReference type="AlphaFoldDB" id="A0A401ZR00"/>
<dbReference type="InterPro" id="IPR011006">
    <property type="entry name" value="CheY-like_superfamily"/>
</dbReference>
<dbReference type="SUPFAM" id="SSF52172">
    <property type="entry name" value="CheY-like"/>
    <property type="match status" value="1"/>
</dbReference>
<dbReference type="Proteomes" id="UP000287224">
    <property type="component" value="Unassembled WGS sequence"/>
</dbReference>
<dbReference type="InterPro" id="IPR036188">
    <property type="entry name" value="FAD/NAD-bd_sf"/>
</dbReference>
<keyword evidence="5" id="KW-1185">Reference proteome</keyword>
<dbReference type="InterPro" id="IPR023753">
    <property type="entry name" value="FAD/NAD-binding_dom"/>
</dbReference>
<dbReference type="PANTHER" id="PTHR48105">
    <property type="entry name" value="THIOREDOXIN REDUCTASE 1-RELATED-RELATED"/>
    <property type="match status" value="1"/>
</dbReference>
<dbReference type="Gene3D" id="3.50.50.60">
    <property type="entry name" value="FAD/NAD(P)-binding domain"/>
    <property type="match status" value="2"/>
</dbReference>
<evidence type="ECO:0000259" key="3">
    <source>
        <dbReference type="Pfam" id="PF07992"/>
    </source>
</evidence>
<keyword evidence="2" id="KW-0560">Oxidoreductase</keyword>
<gene>
    <name evidence="4" type="ORF">KDAU_65330</name>
</gene>
<feature type="domain" description="FAD/NAD(P)-binding" evidence="3">
    <location>
        <begin position="230"/>
        <end position="536"/>
    </location>
</feature>
<dbReference type="Gene3D" id="3.40.50.2300">
    <property type="match status" value="1"/>
</dbReference>
<proteinExistence type="predicted"/>
<dbReference type="GO" id="GO:0016491">
    <property type="term" value="F:oxidoreductase activity"/>
    <property type="evidence" value="ECO:0007669"/>
    <property type="project" value="UniProtKB-KW"/>
</dbReference>
<sequence>MHAFEEVLMQQVFVTVGTTFPTLDLASHYREYQVIQCQRGDQALDMLVHLKQLQAPILLVMVDQQLPDMKGMAFLAQAKQHVPGAKCLVVTDQQSSESLGVLHFKVDALLSTCVPPEDFFFPVVDALLSQEAGVTRDVVCAPRCHRMCVIGHRWSADSHQVKDFLARHAIPFQWVDLETYPEALQMGEHGGVPLPLPILQFPDGSVLSQPTLAQLAAKIGLMMHSEIPFYDLIIIGAGPSGLAAAVYGASEGLRTAVIERDVPGGQAGMSSRIENYLGFPIGLPGAELAIRGSAQAARLGAHIFSPQEVVGIRVADSYRYVTLADGSELGCYALALATGVSYRTLAVPDLDRLTGSGVYYGAAMTEAATCQGKQVFVVGGANSVGQAALYFADYAQHVTLLVRGASLEESMSSYLLQEMALRDNITVETQTEVAGCFGGDHLEHLRLRENTTGSERLVEAAALFIFIGATPSTSWLPDTLMRDQAGFVLTGPQAKGDHWPLDRDPLLLETSIPGIFAVGDVRAASIKRVASATGDGAVAVSLIHHYLGFVR</sequence>
<comment type="caution">
    <text evidence="4">The sequence shown here is derived from an EMBL/GenBank/DDBJ whole genome shotgun (WGS) entry which is preliminary data.</text>
</comment>
<accession>A0A401ZR00</accession>
<dbReference type="PRINTS" id="PR00368">
    <property type="entry name" value="FADPNR"/>
</dbReference>
<organism evidence="4 5">
    <name type="scientific">Dictyobacter aurantiacus</name>
    <dbReference type="NCBI Taxonomy" id="1936993"/>
    <lineage>
        <taxon>Bacteria</taxon>
        <taxon>Bacillati</taxon>
        <taxon>Chloroflexota</taxon>
        <taxon>Ktedonobacteria</taxon>
        <taxon>Ktedonobacterales</taxon>
        <taxon>Dictyobacteraceae</taxon>
        <taxon>Dictyobacter</taxon>
    </lineage>
</organism>
<evidence type="ECO:0000256" key="1">
    <source>
        <dbReference type="ARBA" id="ARBA00022630"/>
    </source>
</evidence>
<dbReference type="EMBL" id="BIFQ01000002">
    <property type="protein sequence ID" value="GCE09204.1"/>
    <property type="molecule type" value="Genomic_DNA"/>
</dbReference>
<keyword evidence="1" id="KW-0285">Flavoprotein</keyword>
<name>A0A401ZR00_9CHLR</name>
<dbReference type="PRINTS" id="PR00469">
    <property type="entry name" value="PNDRDTASEII"/>
</dbReference>
<dbReference type="Pfam" id="PF07992">
    <property type="entry name" value="Pyr_redox_2"/>
    <property type="match status" value="1"/>
</dbReference>
<dbReference type="Gene3D" id="3.40.30.10">
    <property type="entry name" value="Glutaredoxin"/>
    <property type="match status" value="1"/>
</dbReference>
<protein>
    <submittedName>
        <fullName evidence="4">Fused response regulator/thioredoxin-disulfide reductase</fullName>
    </submittedName>
</protein>
<evidence type="ECO:0000256" key="2">
    <source>
        <dbReference type="ARBA" id="ARBA00023002"/>
    </source>
</evidence>
<evidence type="ECO:0000313" key="5">
    <source>
        <dbReference type="Proteomes" id="UP000287224"/>
    </source>
</evidence>
<dbReference type="InterPro" id="IPR050097">
    <property type="entry name" value="Ferredoxin-NADP_redctase_2"/>
</dbReference>
<reference evidence="5" key="1">
    <citation type="submission" date="2018-12" db="EMBL/GenBank/DDBJ databases">
        <title>Tengunoibacter tsumagoiensis gen. nov., sp. nov., Dictyobacter kobayashii sp. nov., D. alpinus sp. nov., and D. joshuensis sp. nov. and description of Dictyobacteraceae fam. nov. within the order Ktedonobacterales isolated from Tengu-no-mugimeshi.</title>
        <authorList>
            <person name="Wang C.M."/>
            <person name="Zheng Y."/>
            <person name="Sakai Y."/>
            <person name="Toyoda A."/>
            <person name="Minakuchi Y."/>
            <person name="Abe K."/>
            <person name="Yokota A."/>
            <person name="Yabe S."/>
        </authorList>
    </citation>
    <scope>NUCLEOTIDE SEQUENCE [LARGE SCALE GENOMIC DNA]</scope>
    <source>
        <strain evidence="5">S-27</strain>
    </source>
</reference>